<dbReference type="EMBL" id="AP022610">
    <property type="protein sequence ID" value="BBZ26726.1"/>
    <property type="molecule type" value="Genomic_DNA"/>
</dbReference>
<dbReference type="RefSeq" id="WP_163733392.1">
    <property type="nucleotide sequence ID" value="NZ_AP022610.1"/>
</dbReference>
<evidence type="ECO:0000313" key="2">
    <source>
        <dbReference type="Proteomes" id="UP000466517"/>
    </source>
</evidence>
<sequence>MSDRAALLDYAEQILDGAVDLGPRSARVAALLARSAFEDWLDEQHPWVVPSARRPTTASKLVALCTRDDPATGYRAQRAWAHLSRACHHHAYELQPSATEVRHLVAEVRDLDAGGVR</sequence>
<name>A0A7I7XAP9_9MYCO</name>
<protein>
    <submittedName>
        <fullName evidence="1">Uncharacterized protein</fullName>
    </submittedName>
</protein>
<organism evidence="1 2">
    <name type="scientific">Mycolicibacterium madagascariense</name>
    <dbReference type="NCBI Taxonomy" id="212765"/>
    <lineage>
        <taxon>Bacteria</taxon>
        <taxon>Bacillati</taxon>
        <taxon>Actinomycetota</taxon>
        <taxon>Actinomycetes</taxon>
        <taxon>Mycobacteriales</taxon>
        <taxon>Mycobacteriaceae</taxon>
        <taxon>Mycolicibacterium</taxon>
    </lineage>
</organism>
<dbReference type="AlphaFoldDB" id="A0A7I7XAP9"/>
<keyword evidence="2" id="KW-1185">Reference proteome</keyword>
<proteinExistence type="predicted"/>
<evidence type="ECO:0000313" key="1">
    <source>
        <dbReference type="EMBL" id="BBZ26726.1"/>
    </source>
</evidence>
<dbReference type="KEGG" id="mmag:MMAD_10210"/>
<gene>
    <name evidence="1" type="ORF">MMAD_10210</name>
</gene>
<dbReference type="Proteomes" id="UP000466517">
    <property type="component" value="Chromosome"/>
</dbReference>
<accession>A0A7I7XAP9</accession>
<reference evidence="1 2" key="1">
    <citation type="journal article" date="2019" name="Emerg. Microbes Infect.">
        <title>Comprehensive subspecies identification of 175 nontuberculous mycobacteria species based on 7547 genomic profiles.</title>
        <authorList>
            <person name="Matsumoto Y."/>
            <person name="Kinjo T."/>
            <person name="Motooka D."/>
            <person name="Nabeya D."/>
            <person name="Jung N."/>
            <person name="Uechi K."/>
            <person name="Horii T."/>
            <person name="Iida T."/>
            <person name="Fujita J."/>
            <person name="Nakamura S."/>
        </authorList>
    </citation>
    <scope>NUCLEOTIDE SEQUENCE [LARGE SCALE GENOMIC DNA]</scope>
    <source>
        <strain evidence="1 2">JCM 13574</strain>
    </source>
</reference>